<keyword evidence="2" id="KW-1185">Reference proteome</keyword>
<accession>A0ABZ0L408</accession>
<evidence type="ECO:0000313" key="1">
    <source>
        <dbReference type="EMBL" id="WOV87210.1"/>
    </source>
</evidence>
<sequence length="133" mass="14398">MKIVIIKHFLVMLLFFLLVGLTQTSYVSASKFTLTSPSDELISANGEVQELGGGVGVFLAGILIGYLVDGAIQYTTGHSAADWVAYGLEHLEGWFTGKSYPTGYYITVTAQGNLSICNDQGNCQIESYSNMKQ</sequence>
<reference evidence="1 2" key="1">
    <citation type="submission" date="2023-06" db="EMBL/GenBank/DDBJ databases">
        <title>Sporosarcina sp. nov., isolated from Korean tranditional fermented seafood 'Jeotgal'.</title>
        <authorList>
            <person name="Yang A.I."/>
            <person name="Shin N.-R."/>
        </authorList>
    </citation>
    <scope>NUCLEOTIDE SEQUENCE [LARGE SCALE GENOMIC DNA]</scope>
    <source>
        <strain evidence="1 2">T2O-4</strain>
    </source>
</reference>
<gene>
    <name evidence="1" type="ORF">QWT69_15335</name>
</gene>
<organism evidence="1 2">
    <name type="scientific">Sporosarcina oncorhynchi</name>
    <dbReference type="NCBI Taxonomy" id="3056444"/>
    <lineage>
        <taxon>Bacteria</taxon>
        <taxon>Bacillati</taxon>
        <taxon>Bacillota</taxon>
        <taxon>Bacilli</taxon>
        <taxon>Bacillales</taxon>
        <taxon>Caryophanaceae</taxon>
        <taxon>Sporosarcina</taxon>
    </lineage>
</organism>
<proteinExistence type="predicted"/>
<dbReference type="EMBL" id="CP129118">
    <property type="protein sequence ID" value="WOV87210.1"/>
    <property type="molecule type" value="Genomic_DNA"/>
</dbReference>
<evidence type="ECO:0000313" key="2">
    <source>
        <dbReference type="Proteomes" id="UP001303902"/>
    </source>
</evidence>
<protein>
    <submittedName>
        <fullName evidence="1">Uncharacterized protein</fullName>
    </submittedName>
</protein>
<name>A0ABZ0L408_9BACL</name>
<dbReference type="RefSeq" id="WP_317967103.1">
    <property type="nucleotide sequence ID" value="NZ_CP129118.1"/>
</dbReference>
<dbReference type="Proteomes" id="UP001303902">
    <property type="component" value="Chromosome"/>
</dbReference>